<organism evidence="1 2">
    <name type="scientific">Streptomyces tricolor</name>
    <dbReference type="NCBI Taxonomy" id="68277"/>
    <lineage>
        <taxon>Bacteria</taxon>
        <taxon>Bacillati</taxon>
        <taxon>Actinomycetota</taxon>
        <taxon>Actinomycetes</taxon>
        <taxon>Kitasatosporales</taxon>
        <taxon>Streptomycetaceae</taxon>
        <taxon>Streptomyces</taxon>
        <taxon>Streptomyces violaceoruber group</taxon>
    </lineage>
</organism>
<evidence type="ECO:0008006" key="3">
    <source>
        <dbReference type="Google" id="ProtNLM"/>
    </source>
</evidence>
<dbReference type="EMBL" id="JAKKZF010000062">
    <property type="protein sequence ID" value="MCG0065042.1"/>
    <property type="molecule type" value="Genomic_DNA"/>
</dbReference>
<gene>
    <name evidence="1" type="ORF">L0F81_17355</name>
</gene>
<name>A0ABS9JHL6_9ACTN</name>
<dbReference type="Proteomes" id="UP001299012">
    <property type="component" value="Unassembled WGS sequence"/>
</dbReference>
<dbReference type="RefSeq" id="WP_086697404.1">
    <property type="nucleotide sequence ID" value="NZ_JAKKZF010000062.1"/>
</dbReference>
<evidence type="ECO:0000313" key="1">
    <source>
        <dbReference type="EMBL" id="MCG0065042.1"/>
    </source>
</evidence>
<proteinExistence type="predicted"/>
<comment type="caution">
    <text evidence="1">The sequence shown here is derived from an EMBL/GenBank/DDBJ whole genome shotgun (WGS) entry which is preliminary data.</text>
</comment>
<sequence length="958" mass="100872">MPGLVSQIAGLRRRLALVPAPARASGEASNGEPVQVEMLVSGTWVDVTGYTLVRDDSGNIQITSGIRDEGSQTEAGTCTLELDNRDGRFSPRNPSGPYYGAIGRNTPIRISVPDGNGGKSYRIWGEASEWAPNWDTSGSDVWTDLSANGILRRLAQGPAPERSVIYNAITDPPLTGLVAYWPCEDAADSRSVASALTSGSPMTISGTPTLAAYSGFGASDPLPVFTGGSLTGGVTRYDNSAVSQYQVRFLLSVPAAGLADSDTIARVRVSPTVVGEVEYLDIEYNDPPGGVGSFGGPGTISIVPYNSEESMLGYSGEESLTLDVRSLLLRVSIEVSNNGTALSVTLRVLDINTGITDSTTIGLSGTNVTRVTSVALAPSTLNQSTGATGMAAGHVTVQTTVTSITDLGAAVQPSGETAGRRMQRLCAGAGIAFDWVGDLDDTVAMGAQSRQNLLAQLQECTLADGGLLYESRSGVGLGYRTRASLYNQDPVLTLDYTAGQLAQIPVPVEDDRYVQNKVTVTVGGVSQTYEETSGTLRTELPPAGVGEYGQEYTLNLGSSDAATLRDQAAWRVHLGTVDEARFPQISVNLAHPSITPAMRRAILGMRLGDRIQITNPPAWLPPDTIDQLVLGMSETITHFEHKVTFTCAPASPYSSVGVLDTAWSRIDTDGSELVANISSSATSVGVQPSAGADVLWTKDTADFPLDIRVGGEVMRVTAISDLVTDTFTRTASSGWGTSDSGFTWTASGGSATDYSVGSGVGAHLLATAGTSRRCILPTVISDFDFYVTITADQLATGAILTGSLITRYADADNFYSAQLQFSTANAVTLVVFKRVNAVETTLGTYTMPGTTFVAGTQYRIRFKVQGPSLRAKVWLASDVETPEWQVTVTDGTLTTSQFVGVRSISGAGNTNVNPSIKYDDFQIVSPQTFTLTRSVNGVVKAHSAGADVRLATPTYLAL</sequence>
<reference evidence="1 2" key="1">
    <citation type="submission" date="2022-01" db="EMBL/GenBank/DDBJ databases">
        <title>Draft Genome Sequences of Seven Type Strains of the Genus Streptomyces.</title>
        <authorList>
            <person name="Aziz S."/>
            <person name="Coretto E."/>
            <person name="Chronakova A."/>
            <person name="Sproer C."/>
            <person name="Huber K."/>
            <person name="Nouioui I."/>
            <person name="Gross H."/>
        </authorList>
    </citation>
    <scope>NUCLEOTIDE SEQUENCE [LARGE SCALE GENOMIC DNA]</scope>
    <source>
        <strain evidence="1 2">DSM 41685</strain>
    </source>
</reference>
<evidence type="ECO:0000313" key="2">
    <source>
        <dbReference type="Proteomes" id="UP001299012"/>
    </source>
</evidence>
<keyword evidence="2" id="KW-1185">Reference proteome</keyword>
<accession>A0ABS9JHL6</accession>
<protein>
    <recommendedName>
        <fullName evidence="3">Peptidylprolyl isomerase</fullName>
    </recommendedName>
</protein>